<dbReference type="Proteomes" id="UP001153148">
    <property type="component" value="Unassembled WGS sequence"/>
</dbReference>
<reference evidence="2" key="1">
    <citation type="submission" date="2021-03" db="EMBL/GenBank/DDBJ databases">
        <authorList>
            <person name="Tran Van P."/>
        </authorList>
    </citation>
    <scope>NUCLEOTIDE SEQUENCE</scope>
</reference>
<organism evidence="2 3">
    <name type="scientific">Timema podura</name>
    <name type="common">Walking stick</name>
    <dbReference type="NCBI Taxonomy" id="61482"/>
    <lineage>
        <taxon>Eukaryota</taxon>
        <taxon>Metazoa</taxon>
        <taxon>Ecdysozoa</taxon>
        <taxon>Arthropoda</taxon>
        <taxon>Hexapoda</taxon>
        <taxon>Insecta</taxon>
        <taxon>Pterygota</taxon>
        <taxon>Neoptera</taxon>
        <taxon>Polyneoptera</taxon>
        <taxon>Phasmatodea</taxon>
        <taxon>Timematodea</taxon>
        <taxon>Timematoidea</taxon>
        <taxon>Timematidae</taxon>
        <taxon>Timema</taxon>
    </lineage>
</organism>
<keyword evidence="3" id="KW-1185">Reference proteome</keyword>
<name>A0ABN7NYI3_TIMPD</name>
<comment type="caution">
    <text evidence="2">The sequence shown here is derived from an EMBL/GenBank/DDBJ whole genome shotgun (WGS) entry which is preliminary data.</text>
</comment>
<proteinExistence type="predicted"/>
<keyword evidence="1" id="KW-0732">Signal</keyword>
<accession>A0ABN7NYI3</accession>
<evidence type="ECO:0000256" key="1">
    <source>
        <dbReference type="SAM" id="SignalP"/>
    </source>
</evidence>
<dbReference type="EMBL" id="CAJPIN010012722">
    <property type="protein sequence ID" value="CAG2060549.1"/>
    <property type="molecule type" value="Genomic_DNA"/>
</dbReference>
<feature type="signal peptide" evidence="1">
    <location>
        <begin position="1"/>
        <end position="17"/>
    </location>
</feature>
<gene>
    <name evidence="2" type="ORF">TPAB3V08_LOCUS7505</name>
</gene>
<feature type="chain" id="PRO_5046846464" evidence="1">
    <location>
        <begin position="18"/>
        <end position="124"/>
    </location>
</feature>
<sequence>MSLIELLIFFLLGLISSRLFKELLRAAGNYMISHKHVEVGNLQAHNDLLAAYTPWTDTLPLAVKAPGIQLPQNVILLQPGDLPYRDSYMAAYKLFLPKVTAEALVNKQFFRTVVPRRFFKLENQ</sequence>
<evidence type="ECO:0000313" key="2">
    <source>
        <dbReference type="EMBL" id="CAG2060549.1"/>
    </source>
</evidence>
<evidence type="ECO:0000313" key="3">
    <source>
        <dbReference type="Proteomes" id="UP001153148"/>
    </source>
</evidence>
<protein>
    <submittedName>
        <fullName evidence="2">Uncharacterized protein</fullName>
    </submittedName>
</protein>